<evidence type="ECO:0000313" key="1">
    <source>
        <dbReference type="EMBL" id="CAB4152991.1"/>
    </source>
</evidence>
<name>A0A6J5N4N2_9CAUD</name>
<gene>
    <name evidence="1" type="ORF">UFOVP618_38</name>
</gene>
<proteinExistence type="predicted"/>
<sequence length="72" mass="8614">MAKVTLEFDSIEDQDDIKYALYGWKYALVIDELDQYYRGIYKYSEIGSEIQMAELVREKIREIMHQNGLLME</sequence>
<protein>
    <submittedName>
        <fullName evidence="1">Uncharacterized protein</fullName>
    </submittedName>
</protein>
<dbReference type="EMBL" id="LR796587">
    <property type="protein sequence ID" value="CAB4152991.1"/>
    <property type="molecule type" value="Genomic_DNA"/>
</dbReference>
<accession>A0A6J5N4N2</accession>
<organism evidence="1">
    <name type="scientific">uncultured Caudovirales phage</name>
    <dbReference type="NCBI Taxonomy" id="2100421"/>
    <lineage>
        <taxon>Viruses</taxon>
        <taxon>Duplodnaviria</taxon>
        <taxon>Heunggongvirae</taxon>
        <taxon>Uroviricota</taxon>
        <taxon>Caudoviricetes</taxon>
        <taxon>Peduoviridae</taxon>
        <taxon>Maltschvirus</taxon>
        <taxon>Maltschvirus maltsch</taxon>
    </lineage>
</organism>
<reference evidence="1" key="1">
    <citation type="submission" date="2020-04" db="EMBL/GenBank/DDBJ databases">
        <authorList>
            <person name="Chiriac C."/>
            <person name="Salcher M."/>
            <person name="Ghai R."/>
            <person name="Kavagutti S V."/>
        </authorList>
    </citation>
    <scope>NUCLEOTIDE SEQUENCE</scope>
</reference>